<evidence type="ECO:0000256" key="7">
    <source>
        <dbReference type="ARBA" id="ARBA00022771"/>
    </source>
</evidence>
<dbReference type="SMART" id="SM00184">
    <property type="entry name" value="RING"/>
    <property type="match status" value="1"/>
</dbReference>
<feature type="binding site" evidence="12">
    <location>
        <position position="460"/>
    </location>
    <ligand>
        <name>GTP</name>
        <dbReference type="ChEBI" id="CHEBI:37565"/>
    </ligand>
</feature>
<dbReference type="InterPro" id="IPR027417">
    <property type="entry name" value="P-loop_NTPase"/>
</dbReference>
<dbReference type="PROSITE" id="PS50157">
    <property type="entry name" value="ZINC_FINGER_C2H2_2"/>
    <property type="match status" value="1"/>
</dbReference>
<feature type="domain" description="B box-type" evidence="16">
    <location>
        <begin position="127"/>
        <end position="173"/>
    </location>
</feature>
<feature type="binding site" evidence="13">
    <location>
        <position position="421"/>
    </location>
    <ligand>
        <name>Mg(2+)</name>
        <dbReference type="ChEBI" id="CHEBI:18420"/>
    </ligand>
</feature>
<evidence type="ECO:0000259" key="15">
    <source>
        <dbReference type="PROSITE" id="PS50089"/>
    </source>
</evidence>
<evidence type="ECO:0000256" key="3">
    <source>
        <dbReference type="ARBA" id="ARBA00012483"/>
    </source>
</evidence>
<dbReference type="InterPro" id="IPR027370">
    <property type="entry name" value="Znf-RING_euk"/>
</dbReference>
<dbReference type="PROSITE" id="PS50119">
    <property type="entry name" value="ZF_BBOX"/>
    <property type="match status" value="1"/>
</dbReference>
<keyword evidence="4" id="KW-0808">Transferase</keyword>
<evidence type="ECO:0000256" key="12">
    <source>
        <dbReference type="PIRSR" id="PIRSR606689-1"/>
    </source>
</evidence>
<keyword evidence="9" id="KW-0862">Zinc</keyword>
<dbReference type="SMART" id="SM00336">
    <property type="entry name" value="BBOX"/>
    <property type="match status" value="2"/>
</dbReference>
<keyword evidence="5 13" id="KW-0479">Metal-binding</keyword>
<evidence type="ECO:0000313" key="19">
    <source>
        <dbReference type="Proteomes" id="UP000325440"/>
    </source>
</evidence>
<dbReference type="Pfam" id="PF00025">
    <property type="entry name" value="Arf"/>
    <property type="match status" value="1"/>
</dbReference>
<evidence type="ECO:0000256" key="10">
    <source>
        <dbReference type="ARBA" id="ARBA00023134"/>
    </source>
</evidence>
<dbReference type="GO" id="GO:0051649">
    <property type="term" value="P:establishment of localization in cell"/>
    <property type="evidence" value="ECO:0007669"/>
    <property type="project" value="UniProtKB-ARBA"/>
</dbReference>
<feature type="binding site" evidence="12">
    <location>
        <begin position="414"/>
        <end position="421"/>
    </location>
    <ligand>
        <name>GTP</name>
        <dbReference type="ChEBI" id="CHEBI:37565"/>
    </ligand>
</feature>
<dbReference type="Pfam" id="PF13445">
    <property type="entry name" value="zf-RING_UBOX"/>
    <property type="match status" value="1"/>
</dbReference>
<feature type="binding site" evidence="13">
    <location>
        <position position="438"/>
    </location>
    <ligand>
        <name>Mg(2+)</name>
        <dbReference type="ChEBI" id="CHEBI:18420"/>
    </ligand>
</feature>
<evidence type="ECO:0000259" key="17">
    <source>
        <dbReference type="PROSITE" id="PS50157"/>
    </source>
</evidence>
<dbReference type="InterPro" id="IPR013083">
    <property type="entry name" value="Znf_RING/FYVE/PHD"/>
</dbReference>
<evidence type="ECO:0000256" key="14">
    <source>
        <dbReference type="PROSITE-ProRule" id="PRU00024"/>
    </source>
</evidence>
<evidence type="ECO:0000256" key="1">
    <source>
        <dbReference type="ARBA" id="ARBA00000900"/>
    </source>
</evidence>
<dbReference type="Gene3D" id="3.30.160.60">
    <property type="entry name" value="Classic Zinc Finger"/>
    <property type="match status" value="1"/>
</dbReference>
<evidence type="ECO:0000259" key="16">
    <source>
        <dbReference type="PROSITE" id="PS50119"/>
    </source>
</evidence>
<proteinExistence type="inferred from homology"/>
<keyword evidence="13" id="KW-0460">Magnesium</keyword>
<dbReference type="SUPFAM" id="SSF57845">
    <property type="entry name" value="B-box zinc-binding domain"/>
    <property type="match status" value="1"/>
</dbReference>
<evidence type="ECO:0000313" key="18">
    <source>
        <dbReference type="EMBL" id="VVC31595.1"/>
    </source>
</evidence>
<dbReference type="EMBL" id="CABPRJ010000950">
    <property type="protein sequence ID" value="VVC31595.1"/>
    <property type="molecule type" value="Genomic_DNA"/>
</dbReference>
<dbReference type="InterPro" id="IPR005225">
    <property type="entry name" value="Small_GTP-bd"/>
</dbReference>
<dbReference type="NCBIfam" id="TIGR00231">
    <property type="entry name" value="small_GTP"/>
    <property type="match status" value="1"/>
</dbReference>
<evidence type="ECO:0000256" key="11">
    <source>
        <dbReference type="ARBA" id="ARBA00061142"/>
    </source>
</evidence>
<dbReference type="InterPro" id="IPR001841">
    <property type="entry name" value="Znf_RING"/>
</dbReference>
<dbReference type="InterPro" id="IPR000315">
    <property type="entry name" value="Znf_B-box"/>
</dbReference>
<dbReference type="SUPFAM" id="SSF57850">
    <property type="entry name" value="RING/U-box"/>
    <property type="match status" value="1"/>
</dbReference>
<dbReference type="PROSITE" id="PS00518">
    <property type="entry name" value="ZF_RING_1"/>
    <property type="match status" value="1"/>
</dbReference>
<dbReference type="PROSITE" id="PS51417">
    <property type="entry name" value="ARF"/>
    <property type="match status" value="1"/>
</dbReference>
<dbReference type="GO" id="GO:0005525">
    <property type="term" value="F:GTP binding"/>
    <property type="evidence" value="ECO:0007669"/>
    <property type="project" value="UniProtKB-KW"/>
</dbReference>
<dbReference type="PROSITE" id="PS50089">
    <property type="entry name" value="ZF_RING_2"/>
    <property type="match status" value="1"/>
</dbReference>
<evidence type="ECO:0000256" key="13">
    <source>
        <dbReference type="PIRSR" id="PIRSR606689-2"/>
    </source>
</evidence>
<accession>A0A5E4MP17</accession>
<comment type="pathway">
    <text evidence="2">Protein modification; protein ubiquitination.</text>
</comment>
<dbReference type="InterPro" id="IPR013087">
    <property type="entry name" value="Znf_C2H2_type"/>
</dbReference>
<dbReference type="InterPro" id="IPR024156">
    <property type="entry name" value="Small_GTPase_ARF"/>
</dbReference>
<dbReference type="PRINTS" id="PR00328">
    <property type="entry name" value="SAR1GTPBP"/>
</dbReference>
<organism evidence="18 19">
    <name type="scientific">Cinara cedri</name>
    <dbReference type="NCBI Taxonomy" id="506608"/>
    <lineage>
        <taxon>Eukaryota</taxon>
        <taxon>Metazoa</taxon>
        <taxon>Ecdysozoa</taxon>
        <taxon>Arthropoda</taxon>
        <taxon>Hexapoda</taxon>
        <taxon>Insecta</taxon>
        <taxon>Pterygota</taxon>
        <taxon>Neoptera</taxon>
        <taxon>Paraneoptera</taxon>
        <taxon>Hemiptera</taxon>
        <taxon>Sternorrhyncha</taxon>
        <taxon>Aphidomorpha</taxon>
        <taxon>Aphidoidea</taxon>
        <taxon>Aphididae</taxon>
        <taxon>Lachninae</taxon>
        <taxon>Cinara</taxon>
    </lineage>
</organism>
<dbReference type="SMART" id="SM00178">
    <property type="entry name" value="SAR"/>
    <property type="match status" value="1"/>
</dbReference>
<dbReference type="GO" id="GO:0016192">
    <property type="term" value="P:vesicle-mediated transport"/>
    <property type="evidence" value="ECO:0007669"/>
    <property type="project" value="UniProtKB-ARBA"/>
</dbReference>
<dbReference type="OrthoDB" id="2011769at2759"/>
<dbReference type="GO" id="GO:0061630">
    <property type="term" value="F:ubiquitin protein ligase activity"/>
    <property type="evidence" value="ECO:0007669"/>
    <property type="project" value="UniProtKB-EC"/>
</dbReference>
<dbReference type="SMART" id="SM00177">
    <property type="entry name" value="ARF"/>
    <property type="match status" value="1"/>
</dbReference>
<keyword evidence="19" id="KW-1185">Reference proteome</keyword>
<keyword evidence="7 14" id="KW-0863">Zinc-finger</keyword>
<protein>
    <recommendedName>
        <fullName evidence="3">RING-type E3 ubiquitin transferase</fullName>
        <ecNumber evidence="3">2.3.2.27</ecNumber>
    </recommendedName>
</protein>
<evidence type="ECO:0000256" key="6">
    <source>
        <dbReference type="ARBA" id="ARBA00022741"/>
    </source>
</evidence>
<dbReference type="CDD" id="cd19773">
    <property type="entry name" value="Bbox2_TRIM23_C-IX_rpt1"/>
    <property type="match status" value="1"/>
</dbReference>
<keyword evidence="6 12" id="KW-0547">Nucleotide-binding</keyword>
<sequence>MNSDTFELGVLQFGRLPQMPVKSSDVLECRVCEDVFTLQGDKVPRLLYCGHTICHSCLIRLNEQSSSILCPFDRQITPIGRSGVWGLKKNFALLELLERLQPPTNNTDADMNFTAYFRPDLMERDEQLHVPCDESANHIAVLYCTVCCTNLCSYCSEQTHNTRTLIKHRRVPLSEKPQERPRCSVHQSHLAEFTCLEESCSQPSPLFMCFVCKDYGTHKNHKHALVEVEAENIRSKIKNAGPLMGNLLQELNDAILRLDQSLTRLGDTDANGVVDEESVPSTGRLALTRVQLYFQHLREALQVQETAALSTIDTHIRERIGSIKGLQEVLGSSLAQVGLICLQCEQILRQDDFRVISAGAKINEVLDVIEKQKQTFAELSPEQLQPDVSIPITFTKDNRVHIGPKMEIRVVTLGLDGAGKTSVLFKLKQNEFITTIPTLGFNVETVDYKNMKFTIWDVGGQPKLRPLWKHYYLNTQAVIFVIDSSNPEKLLESANELTKLMTEKELKDAALLILANKQDIHGCATIENITELFALHRLCCGRSWHIQACDAPSGAGLYEGLDWLARQLVASGVHDLNE</sequence>
<comment type="similarity">
    <text evidence="11">In the C-terminal section; belongs to the small GTPase superfamily. Arf family.</text>
</comment>
<name>A0A5E4MP17_9HEMI</name>
<dbReference type="AlphaFoldDB" id="A0A5E4MP17"/>
<evidence type="ECO:0000256" key="9">
    <source>
        <dbReference type="ARBA" id="ARBA00022833"/>
    </source>
</evidence>
<dbReference type="Pfam" id="PF00643">
    <property type="entry name" value="zf-B_box"/>
    <property type="match status" value="1"/>
</dbReference>
<dbReference type="GO" id="GO:0008270">
    <property type="term" value="F:zinc ion binding"/>
    <property type="evidence" value="ECO:0007669"/>
    <property type="project" value="UniProtKB-KW"/>
</dbReference>
<dbReference type="InterPro" id="IPR017907">
    <property type="entry name" value="Znf_RING_CS"/>
</dbReference>
<dbReference type="SMART" id="SM00175">
    <property type="entry name" value="RAB"/>
    <property type="match status" value="1"/>
</dbReference>
<gene>
    <name evidence="18" type="ORF">CINCED_3A011198</name>
</gene>
<feature type="binding site" evidence="12">
    <location>
        <begin position="516"/>
        <end position="519"/>
    </location>
    <ligand>
        <name>GTP</name>
        <dbReference type="ChEBI" id="CHEBI:37565"/>
    </ligand>
</feature>
<reference evidence="18 19" key="1">
    <citation type="submission" date="2019-08" db="EMBL/GenBank/DDBJ databases">
        <authorList>
            <person name="Alioto T."/>
            <person name="Alioto T."/>
            <person name="Gomez Garrido J."/>
        </authorList>
    </citation>
    <scope>NUCLEOTIDE SEQUENCE [LARGE SCALE GENOMIC DNA]</scope>
</reference>
<evidence type="ECO:0000256" key="2">
    <source>
        <dbReference type="ARBA" id="ARBA00004906"/>
    </source>
</evidence>
<dbReference type="PANTHER" id="PTHR11711">
    <property type="entry name" value="ADP RIBOSYLATION FACTOR-RELATED"/>
    <property type="match status" value="1"/>
</dbReference>
<dbReference type="InterPro" id="IPR006689">
    <property type="entry name" value="Small_GTPase_ARF/SAR"/>
</dbReference>
<feature type="domain" description="RING-type" evidence="15">
    <location>
        <begin position="29"/>
        <end position="74"/>
    </location>
</feature>
<evidence type="ECO:0000256" key="5">
    <source>
        <dbReference type="ARBA" id="ARBA00022723"/>
    </source>
</evidence>
<dbReference type="SUPFAM" id="SSF52540">
    <property type="entry name" value="P-loop containing nucleoside triphosphate hydrolases"/>
    <property type="match status" value="1"/>
</dbReference>
<evidence type="ECO:0000256" key="4">
    <source>
        <dbReference type="ARBA" id="ARBA00022679"/>
    </source>
</evidence>
<dbReference type="FunFam" id="3.40.50.300:FF:000486">
    <property type="entry name" value="E3 ubiquitin-protein ligase TRIM23"/>
    <property type="match status" value="1"/>
</dbReference>
<keyword evidence="10 12" id="KW-0342">GTP-binding</keyword>
<comment type="catalytic activity">
    <reaction evidence="1">
        <text>S-ubiquitinyl-[E2 ubiquitin-conjugating enzyme]-L-cysteine + [acceptor protein]-L-lysine = [E2 ubiquitin-conjugating enzyme]-L-cysteine + N(6)-ubiquitinyl-[acceptor protein]-L-lysine.</text>
        <dbReference type="EC" id="2.3.2.27"/>
    </reaction>
</comment>
<keyword evidence="8" id="KW-0833">Ubl conjugation pathway</keyword>
<dbReference type="GO" id="GO:0003924">
    <property type="term" value="F:GTPase activity"/>
    <property type="evidence" value="ECO:0007669"/>
    <property type="project" value="InterPro"/>
</dbReference>
<dbReference type="CDD" id="cd16645">
    <property type="entry name" value="mRING-HC-C3HC3D_TRIM23_C-IX"/>
    <property type="match status" value="1"/>
</dbReference>
<dbReference type="Proteomes" id="UP000325440">
    <property type="component" value="Unassembled WGS sequence"/>
</dbReference>
<feature type="domain" description="C2H2-type" evidence="17">
    <location>
        <begin position="150"/>
        <end position="177"/>
    </location>
</feature>
<dbReference type="EC" id="2.3.2.27" evidence="3"/>
<dbReference type="Gene3D" id="3.30.40.10">
    <property type="entry name" value="Zinc/RING finger domain, C3HC4 (zinc finger)"/>
    <property type="match status" value="1"/>
</dbReference>
<dbReference type="FunFam" id="3.30.40.10:FF:000130">
    <property type="entry name" value="E3 ubiquitin-protein ligase TRIM23"/>
    <property type="match status" value="1"/>
</dbReference>
<dbReference type="CDD" id="cd19774">
    <property type="entry name" value="Bbox2_TRIM23_C-IX_rpt2"/>
    <property type="match status" value="1"/>
</dbReference>
<dbReference type="Gene3D" id="3.40.50.300">
    <property type="entry name" value="P-loop containing nucleotide triphosphate hydrolases"/>
    <property type="match status" value="1"/>
</dbReference>
<evidence type="ECO:0000256" key="8">
    <source>
        <dbReference type="ARBA" id="ARBA00022786"/>
    </source>
</evidence>